<evidence type="ECO:0000259" key="13">
    <source>
        <dbReference type="PROSITE" id="PS50800"/>
    </source>
</evidence>
<feature type="compositionally biased region" description="Basic and acidic residues" evidence="12">
    <location>
        <begin position="948"/>
        <end position="966"/>
    </location>
</feature>
<evidence type="ECO:0000256" key="5">
    <source>
        <dbReference type="ARBA" id="ARBA00022801"/>
    </source>
</evidence>
<keyword evidence="7" id="KW-0862">Zinc</keyword>
<dbReference type="NCBIfam" id="TIGR00614">
    <property type="entry name" value="recQ_fam"/>
    <property type="match status" value="1"/>
</dbReference>
<dbReference type="Gene3D" id="3.40.50.300">
    <property type="entry name" value="P-loop containing nucleotide triphosphate hydrolases"/>
    <property type="match status" value="2"/>
</dbReference>
<feature type="region of interest" description="Disordered" evidence="12">
    <location>
        <begin position="946"/>
        <end position="975"/>
    </location>
</feature>
<evidence type="ECO:0000313" key="17">
    <source>
        <dbReference type="EMBL" id="EWM23960.1"/>
    </source>
</evidence>
<dbReference type="SMART" id="SM00490">
    <property type="entry name" value="HELICc"/>
    <property type="match status" value="1"/>
</dbReference>
<dbReference type="GO" id="GO:0005694">
    <property type="term" value="C:chromosome"/>
    <property type="evidence" value="ECO:0007669"/>
    <property type="project" value="TreeGrafter"/>
</dbReference>
<dbReference type="InterPro" id="IPR001650">
    <property type="entry name" value="Helicase_C-like"/>
</dbReference>
<organism evidence="17 18">
    <name type="scientific">Nannochloropsis gaditana</name>
    <dbReference type="NCBI Taxonomy" id="72520"/>
    <lineage>
        <taxon>Eukaryota</taxon>
        <taxon>Sar</taxon>
        <taxon>Stramenopiles</taxon>
        <taxon>Ochrophyta</taxon>
        <taxon>Eustigmatophyceae</taxon>
        <taxon>Eustigmatales</taxon>
        <taxon>Monodopsidaceae</taxon>
        <taxon>Nannochloropsis</taxon>
    </lineage>
</organism>
<dbReference type="EC" id="5.6.2.4" evidence="10"/>
<feature type="domain" description="SAP" evidence="13">
    <location>
        <begin position="792"/>
        <end position="826"/>
    </location>
</feature>
<dbReference type="GO" id="GO:0005524">
    <property type="term" value="F:ATP binding"/>
    <property type="evidence" value="ECO:0007669"/>
    <property type="project" value="UniProtKB-KW"/>
</dbReference>
<evidence type="ECO:0000313" key="18">
    <source>
        <dbReference type="Proteomes" id="UP000019335"/>
    </source>
</evidence>
<dbReference type="InterPro" id="IPR027417">
    <property type="entry name" value="P-loop_NTPase"/>
</dbReference>
<dbReference type="SMART" id="SM00487">
    <property type="entry name" value="DEXDc"/>
    <property type="match status" value="1"/>
</dbReference>
<evidence type="ECO:0000256" key="1">
    <source>
        <dbReference type="ARBA" id="ARBA00005446"/>
    </source>
</evidence>
<dbReference type="PANTHER" id="PTHR13710">
    <property type="entry name" value="DNA HELICASE RECQ FAMILY MEMBER"/>
    <property type="match status" value="1"/>
</dbReference>
<feature type="region of interest" description="Disordered" evidence="12">
    <location>
        <begin position="338"/>
        <end position="368"/>
    </location>
</feature>
<dbReference type="SUPFAM" id="SSF52540">
    <property type="entry name" value="P-loop containing nucleoside triphosphate hydrolases"/>
    <property type="match status" value="1"/>
</dbReference>
<feature type="domain" description="Helicase ATP-binding" evidence="14">
    <location>
        <begin position="1027"/>
        <end position="1206"/>
    </location>
</feature>
<dbReference type="PROSITE" id="PS50800">
    <property type="entry name" value="SAP"/>
    <property type="match status" value="1"/>
</dbReference>
<evidence type="ECO:0000256" key="7">
    <source>
        <dbReference type="ARBA" id="ARBA00022833"/>
    </source>
</evidence>
<dbReference type="PROSITE" id="PS51192">
    <property type="entry name" value="HELICASE_ATP_BIND_1"/>
    <property type="match status" value="1"/>
</dbReference>
<dbReference type="GO" id="GO:0008270">
    <property type="term" value="F:zinc ion binding"/>
    <property type="evidence" value="ECO:0007669"/>
    <property type="project" value="UniProtKB-KW"/>
</dbReference>
<dbReference type="GO" id="GO:0005634">
    <property type="term" value="C:nucleus"/>
    <property type="evidence" value="ECO:0007669"/>
    <property type="project" value="TreeGrafter"/>
</dbReference>
<evidence type="ECO:0000256" key="10">
    <source>
        <dbReference type="ARBA" id="ARBA00034808"/>
    </source>
</evidence>
<dbReference type="GO" id="GO:0043138">
    <property type="term" value="F:3'-5' DNA helicase activity"/>
    <property type="evidence" value="ECO:0007669"/>
    <property type="project" value="UniProtKB-EC"/>
</dbReference>
<protein>
    <recommendedName>
        <fullName evidence="10">DNA 3'-5' helicase</fullName>
        <ecNumber evidence="10">5.6.2.4</ecNumber>
    </recommendedName>
</protein>
<dbReference type="InterPro" id="IPR011545">
    <property type="entry name" value="DEAD/DEAH_box_helicase_dom"/>
</dbReference>
<keyword evidence="3" id="KW-0547">Nucleotide-binding</keyword>
<dbReference type="SMART" id="SM00513">
    <property type="entry name" value="SAP"/>
    <property type="match status" value="1"/>
</dbReference>
<feature type="compositionally biased region" description="Basic and acidic residues" evidence="12">
    <location>
        <begin position="509"/>
        <end position="526"/>
    </location>
</feature>
<dbReference type="Pfam" id="PF00271">
    <property type="entry name" value="Helicase_C"/>
    <property type="match status" value="1"/>
</dbReference>
<keyword evidence="2" id="KW-0479">Metal-binding</keyword>
<sequence>MKTRPEELLAADVEHIKEELLSFEKEFVVRHGRKPGKTDLKALDEDGDARRSSRIYEYYILYAKWKQLRLNPQPQQKLLSTSVINRGESDLKIYRGESELKTVSASKTNFPTVLWTGGPRSHSAGPRVKPTIRQRWEQQKQQDAFGREEGRKNCAMSVPQSVTRCTPSHKTSEVVLSSPDRSMHARHALQGSLTASALVGTKGPGAMTDTSGRCGNASLAAAFHDLKASTATSSIGTESMKRISSSQPPLQMLLTGNTGVQKGSDGKNDEGFGHPVTGLNKLKMNWAARLESVSTRGSSTLQQAAGLQDTPAACFASCGVPKYPQGRAHDAFGETMTLRSANNDSSGSGEGIEESRSDNTRSITNGKASKCERNGTYFQSGTLMRPSCSLTGKTNRGFLSRGPAWRTRVVSLAQAEEEAKNSHYPNISQHLKPNGSNSFKRTLNNEAGTCNKKSGPEHGEMMCVTIRGAERLGDNHGKDDWEGAVDVEATKSQDVELCTDLSTVPSGFLERRPSPGKDDAENDKCSGEEDLLSVIRPPLSTISAATTKMGFAGSKQMTCGASALNETSKRKPGSNLKALKPGEISDNFIALNMKRKGTGKFRKIKSAKSLARRHAWMEDRQQTKSRGGKGCADEAGPPSRLSRPGRAADPLDMCLDLLEGSGQTCKEHAEKSGVTHALKEVAQLRSKDIRDVRDPLLKEVAPKCTHHLQTARLLRVKKSGANRGRRFYACSFPRGEECDFFMWVEDNPILVAAELGFSSVAASPTAGDIAGLDISELDEWTDRQVEGWKRRFQKMTIPELKDTSKRRGLGAGGLKKDLVLRLVESVRKAISLQGSSWERNACDTSTDADLAEADESPGDDSDEEDWRLDIVESSLKEKFQIQITQDSIPTAPTMSQGSYFTSNNIEYNLQSTPLGRKRPRISALNDFLNGEEEKVCRNEDLLDDEDYHDSSGLKNRTREGHKEHGKPCTGHRSYDRKRKDPAFKVYSRVSILPAPMIGKALAEDRAREVCSAIFGHKEFRPGQFWAIKRALAGERSLLMLPTGAGKSLCYQMAAALSPAGSLVVVVSPLVSLMVDQVARLPPQVPGACLAGDVSMRELARIIRDLRSGQLRILFVSPEKLCSPSFRRLVENENDAVGRGFPPVALVCIDEAHCISQWSHNFRPAFLRLGHNIERLLRPRALLAMTATADPGVMKDICSRLSISSDAGVLAQPWRRHNLRLRIQLLDGDAELKRRHILNLLSNAPYDQGSVIVYVRQQKDAEILKDFLVSEGQSAVAYHAGMDMRHRDMAQGAWMRRRITGSGGRARVCVATIAFGLGVDKGDVRAVLHYEMPKSVENLVQETGRAGRDGKEAWCQTLLSQHDFRRQHSLAHSDGVSILQLRKFLEMFVVLVQKTKATPDVDCISQQGRGGNANRHSASRSVQVAVDIKSVSLALDMREEVLETVIVLLELPPLSILKYHGTVQDECQVVFRRRQANVLRKSEIIVDVLLNVGVPSADLFERTNDTFGASYGFGSVSCSLVRLASAMGMDWRPHDVVKEMTRLQTAGELQFTAAAKPYFHVELLSCGQKGEETENVGTKIAASPLGDILCFQKIEDTAAVLAKRMAAIEMASVMKVEQVYHVLRAAAAAPSENGQEDRALALIDAYFSKKALPFREDVPLCFVQAIPLSVQQSMCCDARTLLLDPRIVLLLQQIVNSYRSQYSPHQCDLVSELRSYKARLMCRIFHGIGSPRLPANEWRESPFWGKHEQYRFEDVEIVLAKSIE</sequence>
<feature type="compositionally biased region" description="Polar residues" evidence="12">
    <location>
        <begin position="158"/>
        <end position="169"/>
    </location>
</feature>
<dbReference type="Pfam" id="PF00270">
    <property type="entry name" value="DEAD"/>
    <property type="match status" value="1"/>
</dbReference>
<dbReference type="OrthoDB" id="75161at2759"/>
<keyword evidence="5" id="KW-0378">Hydrolase</keyword>
<evidence type="ECO:0000256" key="12">
    <source>
        <dbReference type="SAM" id="MobiDB-lite"/>
    </source>
</evidence>
<dbReference type="EMBL" id="AZIL01001411">
    <property type="protein sequence ID" value="EWM23960.1"/>
    <property type="molecule type" value="Genomic_DNA"/>
</dbReference>
<dbReference type="GO" id="GO:0000724">
    <property type="term" value="P:double-strand break repair via homologous recombination"/>
    <property type="evidence" value="ECO:0007669"/>
    <property type="project" value="TreeGrafter"/>
</dbReference>
<dbReference type="Gene3D" id="1.10.720.30">
    <property type="entry name" value="SAP domain"/>
    <property type="match status" value="1"/>
</dbReference>
<keyword evidence="17" id="KW-0238">DNA-binding</keyword>
<dbReference type="GO" id="GO:0009378">
    <property type="term" value="F:four-way junction helicase activity"/>
    <property type="evidence" value="ECO:0007669"/>
    <property type="project" value="TreeGrafter"/>
</dbReference>
<dbReference type="GO" id="GO:0005737">
    <property type="term" value="C:cytoplasm"/>
    <property type="evidence" value="ECO:0007669"/>
    <property type="project" value="TreeGrafter"/>
</dbReference>
<comment type="caution">
    <text evidence="17">The sequence shown here is derived from an EMBL/GenBank/DDBJ whole genome shotgun (WGS) entry which is preliminary data.</text>
</comment>
<dbReference type="InterPro" id="IPR036361">
    <property type="entry name" value="SAP_dom_sf"/>
</dbReference>
<feature type="region of interest" description="Disordered" evidence="12">
    <location>
        <begin position="506"/>
        <end position="526"/>
    </location>
</feature>
<proteinExistence type="inferred from homology"/>
<evidence type="ECO:0000256" key="6">
    <source>
        <dbReference type="ARBA" id="ARBA00022806"/>
    </source>
</evidence>
<gene>
    <name evidence="17" type="ORF">Naga_100027g41</name>
</gene>
<evidence type="ECO:0000259" key="15">
    <source>
        <dbReference type="PROSITE" id="PS51194"/>
    </source>
</evidence>
<evidence type="ECO:0000256" key="11">
    <source>
        <dbReference type="PROSITE-ProRule" id="PRU01343"/>
    </source>
</evidence>
<keyword evidence="4 11" id="KW-0863">Zinc-finger</keyword>
<dbReference type="PANTHER" id="PTHR13710:SF108">
    <property type="entry name" value="ATP-DEPENDENT DNA HELICASE Q4"/>
    <property type="match status" value="1"/>
</dbReference>
<dbReference type="InterPro" id="IPR003034">
    <property type="entry name" value="SAP_dom"/>
</dbReference>
<comment type="catalytic activity">
    <reaction evidence="9">
        <text>Couples ATP hydrolysis with the unwinding of duplex DNA by translocating in the 3'-5' direction.</text>
        <dbReference type="EC" id="5.6.2.4"/>
    </reaction>
</comment>
<dbReference type="InterPro" id="IPR014001">
    <property type="entry name" value="Helicase_ATP-bd"/>
</dbReference>
<evidence type="ECO:0000259" key="14">
    <source>
        <dbReference type="PROSITE" id="PS51192"/>
    </source>
</evidence>
<keyword evidence="18" id="KW-1185">Reference proteome</keyword>
<dbReference type="Proteomes" id="UP000019335">
    <property type="component" value="Chromosome 15"/>
</dbReference>
<feature type="region of interest" description="Disordered" evidence="12">
    <location>
        <begin position="143"/>
        <end position="170"/>
    </location>
</feature>
<keyword evidence="6" id="KW-0347">Helicase</keyword>
<accession>W7TAC7</accession>
<reference evidence="17 18" key="1">
    <citation type="journal article" date="2014" name="Mol. Plant">
        <title>Chromosome Scale Genome Assembly and Transcriptome Profiling of Nannochloropsis gaditana in Nitrogen Depletion.</title>
        <authorList>
            <person name="Corteggiani Carpinelli E."/>
            <person name="Telatin A."/>
            <person name="Vitulo N."/>
            <person name="Forcato C."/>
            <person name="D'Angelo M."/>
            <person name="Schiavon R."/>
            <person name="Vezzi A."/>
            <person name="Giacometti G.M."/>
            <person name="Morosinotto T."/>
            <person name="Valle G."/>
        </authorList>
    </citation>
    <scope>NUCLEOTIDE SEQUENCE [LARGE SCALE GENOMIC DNA]</scope>
    <source>
        <strain evidence="17 18">B-31</strain>
    </source>
</reference>
<evidence type="ECO:0000259" key="16">
    <source>
        <dbReference type="PROSITE" id="PS51999"/>
    </source>
</evidence>
<name>W7TAC7_9STRA</name>
<dbReference type="Pfam" id="PF06839">
    <property type="entry name" value="Zn_ribbon_GRF"/>
    <property type="match status" value="1"/>
</dbReference>
<dbReference type="SUPFAM" id="SSF68906">
    <property type="entry name" value="SAP domain"/>
    <property type="match status" value="1"/>
</dbReference>
<feature type="domain" description="GRF-type" evidence="16">
    <location>
        <begin position="704"/>
        <end position="747"/>
    </location>
</feature>
<dbReference type="GO" id="GO:0016787">
    <property type="term" value="F:hydrolase activity"/>
    <property type="evidence" value="ECO:0007669"/>
    <property type="project" value="UniProtKB-KW"/>
</dbReference>
<evidence type="ECO:0000256" key="2">
    <source>
        <dbReference type="ARBA" id="ARBA00022723"/>
    </source>
</evidence>
<feature type="compositionally biased region" description="Basic and acidic residues" evidence="12">
    <location>
        <begin position="143"/>
        <end position="152"/>
    </location>
</feature>
<keyword evidence="8" id="KW-0067">ATP-binding</keyword>
<dbReference type="GO" id="GO:0003677">
    <property type="term" value="F:DNA binding"/>
    <property type="evidence" value="ECO:0007669"/>
    <property type="project" value="UniProtKB-KW"/>
</dbReference>
<evidence type="ECO:0000256" key="3">
    <source>
        <dbReference type="ARBA" id="ARBA00022741"/>
    </source>
</evidence>
<dbReference type="PROSITE" id="PS51194">
    <property type="entry name" value="HELICASE_CTER"/>
    <property type="match status" value="1"/>
</dbReference>
<dbReference type="InterPro" id="IPR004589">
    <property type="entry name" value="DNA_helicase_ATP-dep_RecQ"/>
</dbReference>
<dbReference type="PROSITE" id="PS51999">
    <property type="entry name" value="ZF_GRF"/>
    <property type="match status" value="1"/>
</dbReference>
<feature type="region of interest" description="Disordered" evidence="12">
    <location>
        <begin position="612"/>
        <end position="646"/>
    </location>
</feature>
<evidence type="ECO:0000256" key="9">
    <source>
        <dbReference type="ARBA" id="ARBA00034617"/>
    </source>
</evidence>
<feature type="domain" description="Helicase C-terminal" evidence="15">
    <location>
        <begin position="1235"/>
        <end position="1395"/>
    </location>
</feature>
<dbReference type="InterPro" id="IPR010666">
    <property type="entry name" value="Znf_GRF"/>
</dbReference>
<dbReference type="Gene3D" id="1.10.10.1460">
    <property type="match status" value="1"/>
</dbReference>
<comment type="similarity">
    <text evidence="1">Belongs to the helicase family. RecQ subfamily.</text>
</comment>
<evidence type="ECO:0000256" key="8">
    <source>
        <dbReference type="ARBA" id="ARBA00022840"/>
    </source>
</evidence>
<evidence type="ECO:0000256" key="4">
    <source>
        <dbReference type="ARBA" id="ARBA00022771"/>
    </source>
</evidence>